<protein>
    <recommendedName>
        <fullName evidence="4">Pheromone</fullName>
    </recommendedName>
</protein>
<feature type="compositionally biased region" description="Polar residues" evidence="1">
    <location>
        <begin position="81"/>
        <end position="92"/>
    </location>
</feature>
<keyword evidence="3" id="KW-1185">Reference proteome</keyword>
<dbReference type="Proteomes" id="UP001150217">
    <property type="component" value="Unassembled WGS sequence"/>
</dbReference>
<dbReference type="EMBL" id="JANVFT010000009">
    <property type="protein sequence ID" value="KAJ4499834.1"/>
    <property type="molecule type" value="Genomic_DNA"/>
</dbReference>
<evidence type="ECO:0000313" key="3">
    <source>
        <dbReference type="Proteomes" id="UP001150217"/>
    </source>
</evidence>
<organism evidence="2 3">
    <name type="scientific">Lentinula lateritia</name>
    <dbReference type="NCBI Taxonomy" id="40482"/>
    <lineage>
        <taxon>Eukaryota</taxon>
        <taxon>Fungi</taxon>
        <taxon>Dikarya</taxon>
        <taxon>Basidiomycota</taxon>
        <taxon>Agaricomycotina</taxon>
        <taxon>Agaricomycetes</taxon>
        <taxon>Agaricomycetidae</taxon>
        <taxon>Agaricales</taxon>
        <taxon>Marasmiineae</taxon>
        <taxon>Omphalotaceae</taxon>
        <taxon>Lentinula</taxon>
    </lineage>
</organism>
<feature type="region of interest" description="Disordered" evidence="1">
    <location>
        <begin position="69"/>
        <end position="92"/>
    </location>
</feature>
<reference evidence="2" key="1">
    <citation type="submission" date="2022-08" db="EMBL/GenBank/DDBJ databases">
        <title>A Global Phylogenomic Analysis of the Shiitake Genus Lentinula.</title>
        <authorList>
            <consortium name="DOE Joint Genome Institute"/>
            <person name="Sierra-Patev S."/>
            <person name="Min B."/>
            <person name="Naranjo-Ortiz M."/>
            <person name="Looney B."/>
            <person name="Konkel Z."/>
            <person name="Slot J.C."/>
            <person name="Sakamoto Y."/>
            <person name="Steenwyk J.L."/>
            <person name="Rokas A."/>
            <person name="Carro J."/>
            <person name="Camarero S."/>
            <person name="Ferreira P."/>
            <person name="Molpeceres G."/>
            <person name="Ruiz-Duenas F.J."/>
            <person name="Serrano A."/>
            <person name="Henrissat B."/>
            <person name="Drula E."/>
            <person name="Hughes K.W."/>
            <person name="Mata J.L."/>
            <person name="Ishikawa N.K."/>
            <person name="Vargas-Isla R."/>
            <person name="Ushijima S."/>
            <person name="Smith C.A."/>
            <person name="Ahrendt S."/>
            <person name="Andreopoulos W."/>
            <person name="He G."/>
            <person name="Labutti K."/>
            <person name="Lipzen A."/>
            <person name="Ng V."/>
            <person name="Riley R."/>
            <person name="Sandor L."/>
            <person name="Barry K."/>
            <person name="Martinez A.T."/>
            <person name="Xiao Y."/>
            <person name="Gibbons J.G."/>
            <person name="Terashima K."/>
            <person name="Grigoriev I.V."/>
            <person name="Hibbett D.S."/>
        </authorList>
    </citation>
    <scope>NUCLEOTIDE SEQUENCE</scope>
    <source>
        <strain evidence="2">RHP3577 ss4</strain>
    </source>
</reference>
<accession>A0ABQ8VTX7</accession>
<gene>
    <name evidence="2" type="ORF">C8R41DRAFT_610445</name>
</gene>
<evidence type="ECO:0000313" key="2">
    <source>
        <dbReference type="EMBL" id="KAJ4499834.1"/>
    </source>
</evidence>
<evidence type="ECO:0000256" key="1">
    <source>
        <dbReference type="SAM" id="MobiDB-lite"/>
    </source>
</evidence>
<sequence>MKTSGTSLIARYKTSKDALIYPNKLALSPIRSSSVAPPTRTQLNFPKPTNMDSFSTLATSFARSDDEVTATSPLPVEEETNSSASNSYCVIA</sequence>
<evidence type="ECO:0008006" key="4">
    <source>
        <dbReference type="Google" id="ProtNLM"/>
    </source>
</evidence>
<comment type="caution">
    <text evidence="2">The sequence shown here is derived from an EMBL/GenBank/DDBJ whole genome shotgun (WGS) entry which is preliminary data.</text>
</comment>
<proteinExistence type="predicted"/>
<name>A0ABQ8VTX7_9AGAR</name>